<feature type="compositionally biased region" description="Basic and acidic residues" evidence="1">
    <location>
        <begin position="166"/>
        <end position="178"/>
    </location>
</feature>
<accession>A0A183H9Q1</accession>
<feature type="region of interest" description="Disordered" evidence="1">
    <location>
        <begin position="150"/>
        <end position="204"/>
    </location>
</feature>
<dbReference type="Proteomes" id="UP000267606">
    <property type="component" value="Unassembled WGS sequence"/>
</dbReference>
<evidence type="ECO:0000313" key="3">
    <source>
        <dbReference type="EMBL" id="VDO39283.1"/>
    </source>
</evidence>
<feature type="domain" description="Apple" evidence="2">
    <location>
        <begin position="291"/>
        <end position="338"/>
    </location>
</feature>
<keyword evidence="4" id="KW-1185">Reference proteome</keyword>
<dbReference type="InterPro" id="IPR003609">
    <property type="entry name" value="Pan_app"/>
</dbReference>
<dbReference type="PROSITE" id="PS50948">
    <property type="entry name" value="PAN"/>
    <property type="match status" value="1"/>
</dbReference>
<evidence type="ECO:0000256" key="1">
    <source>
        <dbReference type="SAM" id="MobiDB-lite"/>
    </source>
</evidence>
<feature type="compositionally biased region" description="Acidic residues" evidence="1">
    <location>
        <begin position="179"/>
        <end position="201"/>
    </location>
</feature>
<evidence type="ECO:0000259" key="2">
    <source>
        <dbReference type="PROSITE" id="PS50948"/>
    </source>
</evidence>
<name>A0A183H9Q1_9BILA</name>
<reference evidence="3 4" key="2">
    <citation type="submission" date="2018-11" db="EMBL/GenBank/DDBJ databases">
        <authorList>
            <consortium name="Pathogen Informatics"/>
        </authorList>
    </citation>
    <scope>NUCLEOTIDE SEQUENCE [LARGE SCALE GENOMIC DNA]</scope>
</reference>
<evidence type="ECO:0000313" key="5">
    <source>
        <dbReference type="WBParaSite" id="OFLC_0000421201-mRNA-1"/>
    </source>
</evidence>
<sequence length="338" mass="38974">MVVQQCTASQLLYEFICRSVMINKRQRECVLSKWSPNLAIFRYQPKAVYTDFYQNICLSSWDQIQHFTIAPPRTTFSVPISNKRLLLSNSDNSDIENYKSVNIKSDISVNRENKKKPSFEMVFHSTQSVPLPNIVNGSIHRFIKSAHTTVSPSQRQTSYDVDYDEDRSSSDSSNKDCDDNNSDDNDNEDYDDDDDDDDDIYYDGSYKNSVRSSDFISSNDAQPITANKDITYRIAGSLLIPVKNVPIRPGPITTHQLSIQHRNHTLNIGIFQQNPDKRQMIRDGLIEQLECFHYFANNQLNDYEQEIIKQIGLQDCLHNCILRVAFLCLSVNYKNHTK</sequence>
<organism evidence="5">
    <name type="scientific">Onchocerca flexuosa</name>
    <dbReference type="NCBI Taxonomy" id="387005"/>
    <lineage>
        <taxon>Eukaryota</taxon>
        <taxon>Metazoa</taxon>
        <taxon>Ecdysozoa</taxon>
        <taxon>Nematoda</taxon>
        <taxon>Chromadorea</taxon>
        <taxon>Rhabditida</taxon>
        <taxon>Spirurina</taxon>
        <taxon>Spiruromorpha</taxon>
        <taxon>Filarioidea</taxon>
        <taxon>Onchocercidae</taxon>
        <taxon>Onchocerca</taxon>
    </lineage>
</organism>
<dbReference type="STRING" id="387005.A0A183H9Q1"/>
<proteinExistence type="predicted"/>
<reference evidence="5" key="1">
    <citation type="submission" date="2016-06" db="UniProtKB">
        <authorList>
            <consortium name="WormBaseParasite"/>
        </authorList>
    </citation>
    <scope>IDENTIFICATION</scope>
</reference>
<dbReference type="EMBL" id="UZAJ01003106">
    <property type="protein sequence ID" value="VDO39283.1"/>
    <property type="molecule type" value="Genomic_DNA"/>
</dbReference>
<gene>
    <name evidence="3" type="ORF">OFLC_LOCUS4212</name>
</gene>
<dbReference type="WBParaSite" id="OFLC_0000421201-mRNA-1">
    <property type="protein sequence ID" value="OFLC_0000421201-mRNA-1"/>
    <property type="gene ID" value="OFLC_0000421201"/>
</dbReference>
<evidence type="ECO:0000313" key="4">
    <source>
        <dbReference type="Proteomes" id="UP000267606"/>
    </source>
</evidence>
<dbReference type="AlphaFoldDB" id="A0A183H9Q1"/>
<protein>
    <submittedName>
        <fullName evidence="5">Apple domain-containing protein</fullName>
    </submittedName>
</protein>